<evidence type="ECO:0000256" key="1">
    <source>
        <dbReference type="SAM" id="MobiDB-lite"/>
    </source>
</evidence>
<feature type="region of interest" description="Disordered" evidence="1">
    <location>
        <begin position="193"/>
        <end position="223"/>
    </location>
</feature>
<dbReference type="InterPro" id="IPR005122">
    <property type="entry name" value="Uracil-DNA_glycosylase-like"/>
</dbReference>
<evidence type="ECO:0000259" key="2">
    <source>
        <dbReference type="SMART" id="SM00986"/>
    </source>
</evidence>
<dbReference type="PANTHER" id="PTHR42160:SF1">
    <property type="entry name" value="URACIL-DNA GLYCOSYLASE SUPERFAMILY PROTEIN"/>
    <property type="match status" value="1"/>
</dbReference>
<feature type="compositionally biased region" description="Basic and acidic residues" evidence="1">
    <location>
        <begin position="213"/>
        <end position="223"/>
    </location>
</feature>
<sequence>MTGNEDDLDALLCQVRACRACADSLPLGPRPILHVSSTARLLIASQAPGTRVHETGISFNDASGDRLRGWLEMDRATFYDSSRVALLPMGLCYPGRLPAGGDRPPRPECAPLWRARLLALMPCIRLTLLVGSYAQAAVLGPGRVEDRVRNFRALLPHYFPLPHPSWRTGAWERRNPWFTAEVIPALRAAIRPLLDPPSGRDGGPDDGQGQSLDPRREDLHPDA</sequence>
<comment type="caution">
    <text evidence="3">The sequence shown here is derived from an EMBL/GenBank/DDBJ whole genome shotgun (WGS) entry which is preliminary data.</text>
</comment>
<reference evidence="3 4" key="1">
    <citation type="submission" date="2020-04" db="EMBL/GenBank/DDBJ databases">
        <title>Description of novel Gluconacetobacter.</title>
        <authorList>
            <person name="Sombolestani A."/>
        </authorList>
    </citation>
    <scope>NUCLEOTIDE SEQUENCE [LARGE SCALE GENOMIC DNA]</scope>
    <source>
        <strain evidence="3 4">LMG 7603</strain>
    </source>
</reference>
<dbReference type="RefSeq" id="WP_012225739.1">
    <property type="nucleotide sequence ID" value="NZ_JABEQG010000011.1"/>
</dbReference>
<dbReference type="InterPro" id="IPR047124">
    <property type="entry name" value="HI_0220.2"/>
</dbReference>
<dbReference type="SMART" id="SM00986">
    <property type="entry name" value="UDG"/>
    <property type="match status" value="1"/>
</dbReference>
<protein>
    <submittedName>
        <fullName evidence="3">Uracil-DNA glycosylase family protein</fullName>
    </submittedName>
</protein>
<dbReference type="PANTHER" id="PTHR42160">
    <property type="entry name" value="URACIL-DNA GLYCOSYLASE SUPERFAMILY PROTEIN"/>
    <property type="match status" value="1"/>
</dbReference>
<name>A0A7W4I4T9_GLUDI</name>
<dbReference type="Pfam" id="PF03167">
    <property type="entry name" value="UDG"/>
    <property type="match status" value="1"/>
</dbReference>
<evidence type="ECO:0000313" key="3">
    <source>
        <dbReference type="EMBL" id="MBB2156244.1"/>
    </source>
</evidence>
<dbReference type="EMBL" id="JABEQG010000011">
    <property type="protein sequence ID" value="MBB2156244.1"/>
    <property type="molecule type" value="Genomic_DNA"/>
</dbReference>
<dbReference type="SMART" id="SM00987">
    <property type="entry name" value="UreE_C"/>
    <property type="match status" value="1"/>
</dbReference>
<dbReference type="Proteomes" id="UP000550787">
    <property type="component" value="Unassembled WGS sequence"/>
</dbReference>
<feature type="domain" description="Uracil-DNA glycosylase-like" evidence="2">
    <location>
        <begin position="32"/>
        <end position="187"/>
    </location>
</feature>
<dbReference type="CDD" id="cd10033">
    <property type="entry name" value="UDG_like"/>
    <property type="match status" value="1"/>
</dbReference>
<evidence type="ECO:0000313" key="4">
    <source>
        <dbReference type="Proteomes" id="UP000550787"/>
    </source>
</evidence>
<dbReference type="SUPFAM" id="SSF52141">
    <property type="entry name" value="Uracil-DNA glycosylase-like"/>
    <property type="match status" value="1"/>
</dbReference>
<dbReference type="OMA" id="GFCYPGK"/>
<dbReference type="InterPro" id="IPR036895">
    <property type="entry name" value="Uracil-DNA_glycosylase-like_sf"/>
</dbReference>
<proteinExistence type="predicted"/>
<gene>
    <name evidence="3" type="ORF">HLH33_07965</name>
</gene>
<organism evidence="3 4">
    <name type="scientific">Gluconacetobacter diazotrophicus</name>
    <name type="common">Acetobacter diazotrophicus</name>
    <dbReference type="NCBI Taxonomy" id="33996"/>
    <lineage>
        <taxon>Bacteria</taxon>
        <taxon>Pseudomonadati</taxon>
        <taxon>Pseudomonadota</taxon>
        <taxon>Alphaproteobacteria</taxon>
        <taxon>Acetobacterales</taxon>
        <taxon>Acetobacteraceae</taxon>
        <taxon>Gluconacetobacter</taxon>
    </lineage>
</organism>
<dbReference type="AlphaFoldDB" id="A0A7W4I4T9"/>
<dbReference type="Gene3D" id="3.40.470.10">
    <property type="entry name" value="Uracil-DNA glycosylase-like domain"/>
    <property type="match status" value="1"/>
</dbReference>
<accession>A0A7W4I4T9</accession>